<dbReference type="EMBL" id="JACRSQ010000014">
    <property type="protein sequence ID" value="MBC8543953.1"/>
    <property type="molecule type" value="Genomic_DNA"/>
</dbReference>
<dbReference type="RefSeq" id="WP_177717560.1">
    <property type="nucleotide sequence ID" value="NZ_JACRSQ010000014.1"/>
</dbReference>
<dbReference type="SUPFAM" id="SSF46689">
    <property type="entry name" value="Homeodomain-like"/>
    <property type="match status" value="1"/>
</dbReference>
<organism evidence="5 6">
    <name type="scientific">Bianquea renquensis</name>
    <dbReference type="NCBI Taxonomy" id="2763661"/>
    <lineage>
        <taxon>Bacteria</taxon>
        <taxon>Bacillati</taxon>
        <taxon>Bacillota</taxon>
        <taxon>Clostridia</taxon>
        <taxon>Eubacteriales</taxon>
        <taxon>Bianqueaceae</taxon>
        <taxon>Bianquea</taxon>
    </lineage>
</organism>
<dbReference type="PROSITE" id="PS01124">
    <property type="entry name" value="HTH_ARAC_FAMILY_2"/>
    <property type="match status" value="1"/>
</dbReference>
<evidence type="ECO:0000313" key="5">
    <source>
        <dbReference type="EMBL" id="MBC8543953.1"/>
    </source>
</evidence>
<proteinExistence type="predicted"/>
<sequence length="135" mass="15679">MERAELASRGRNILDVALDSGFDSHEGYSRAFRKIFGVSPSVYRSGKCPIPLLIAYPIKEYYSHLDKKGEVTVDTTALCMITPVSRPRRKLMFLRSRRGHDCWSFCEEMCCDWEGLLSCIFRVSLLRQRKNFFRS</sequence>
<dbReference type="InterPro" id="IPR009057">
    <property type="entry name" value="Homeodomain-like_sf"/>
</dbReference>
<protein>
    <submittedName>
        <fullName evidence="5">Helix-turn-helix domain-containing protein</fullName>
    </submittedName>
</protein>
<name>A0A926DRM0_9FIRM</name>
<evidence type="ECO:0000259" key="4">
    <source>
        <dbReference type="PROSITE" id="PS01124"/>
    </source>
</evidence>
<dbReference type="Proteomes" id="UP000657006">
    <property type="component" value="Unassembled WGS sequence"/>
</dbReference>
<keyword evidence="1" id="KW-0805">Transcription regulation</keyword>
<dbReference type="InterPro" id="IPR020449">
    <property type="entry name" value="Tscrpt_reg_AraC-type_HTH"/>
</dbReference>
<dbReference type="GO" id="GO:0003700">
    <property type="term" value="F:DNA-binding transcription factor activity"/>
    <property type="evidence" value="ECO:0007669"/>
    <property type="project" value="InterPro"/>
</dbReference>
<comment type="caution">
    <text evidence="5">The sequence shown here is derived from an EMBL/GenBank/DDBJ whole genome shotgun (WGS) entry which is preliminary data.</text>
</comment>
<keyword evidence="3" id="KW-0804">Transcription</keyword>
<evidence type="ECO:0000256" key="3">
    <source>
        <dbReference type="ARBA" id="ARBA00023163"/>
    </source>
</evidence>
<dbReference type="GO" id="GO:0043565">
    <property type="term" value="F:sequence-specific DNA binding"/>
    <property type="evidence" value="ECO:0007669"/>
    <property type="project" value="InterPro"/>
</dbReference>
<evidence type="ECO:0000256" key="1">
    <source>
        <dbReference type="ARBA" id="ARBA00023015"/>
    </source>
</evidence>
<dbReference type="InterPro" id="IPR018060">
    <property type="entry name" value="HTH_AraC"/>
</dbReference>
<reference evidence="5" key="1">
    <citation type="submission" date="2020-08" db="EMBL/GenBank/DDBJ databases">
        <title>Genome public.</title>
        <authorList>
            <person name="Liu C."/>
            <person name="Sun Q."/>
        </authorList>
    </citation>
    <scope>NUCLEOTIDE SEQUENCE</scope>
    <source>
        <strain evidence="5">NSJ-32</strain>
    </source>
</reference>
<feature type="domain" description="HTH araC/xylS-type" evidence="4">
    <location>
        <begin position="1"/>
        <end position="46"/>
    </location>
</feature>
<keyword evidence="2" id="KW-0238">DNA-binding</keyword>
<dbReference type="AlphaFoldDB" id="A0A926DRM0"/>
<dbReference type="PRINTS" id="PR00032">
    <property type="entry name" value="HTHARAC"/>
</dbReference>
<dbReference type="Pfam" id="PF12833">
    <property type="entry name" value="HTH_18"/>
    <property type="match status" value="1"/>
</dbReference>
<accession>A0A926DRM0</accession>
<dbReference type="Gene3D" id="1.10.10.60">
    <property type="entry name" value="Homeodomain-like"/>
    <property type="match status" value="1"/>
</dbReference>
<evidence type="ECO:0000256" key="2">
    <source>
        <dbReference type="ARBA" id="ARBA00023125"/>
    </source>
</evidence>
<gene>
    <name evidence="5" type="ORF">H8730_10390</name>
</gene>
<keyword evidence="6" id="KW-1185">Reference proteome</keyword>
<evidence type="ECO:0000313" key="6">
    <source>
        <dbReference type="Proteomes" id="UP000657006"/>
    </source>
</evidence>